<dbReference type="PANTHER" id="PTHR23028:SF53">
    <property type="entry name" value="ACYL_TRANSF_3 DOMAIN-CONTAINING PROTEIN"/>
    <property type="match status" value="1"/>
</dbReference>
<sequence length="412" mass="44025">MAGTSRPPRGEIRGLTGLRLVAALWVVAHHYWLFAPAQPWLRHLEPVRPLLESGWLGVDLFFVLSGFVLAHNYVTVLGSRPGVRAAVEFYWARLSRIWPIWMVVLGVVTAGLVVKQLGAVGAAESVSRIDAPTMLRQVLLVQVWDRPDYSATGPVGPGWSLSAEWLAYLFFPVVVLVLYRLRGCRATVLGALALAAVTPFVYGCLALGSHDWRWSWLVRLAGCFLAGALVSLCVHRIRATVPAGAAERVAAWAAGVAVATMVLVLWWADAVEEDHGGAAVLVFPLLVGALALTDGGPARLLSTPVVVLGGRISFALYLVHMAVFEVVWTVADVVASLGGGSAPATLLHVVGLALPLPVAWTLWRFVEEPARLRMRRIGPRPAGVAEPRASGGESRPPEEAGATVSALVGQTA</sequence>
<evidence type="ECO:0000259" key="3">
    <source>
        <dbReference type="Pfam" id="PF01757"/>
    </source>
</evidence>
<dbReference type="Pfam" id="PF01757">
    <property type="entry name" value="Acyl_transf_3"/>
    <property type="match status" value="1"/>
</dbReference>
<evidence type="ECO:0000313" key="5">
    <source>
        <dbReference type="Proteomes" id="UP000319865"/>
    </source>
</evidence>
<feature type="transmembrane region" description="Helical" evidence="2">
    <location>
        <begin position="165"/>
        <end position="181"/>
    </location>
</feature>
<dbReference type="InterPro" id="IPR002656">
    <property type="entry name" value="Acyl_transf_3_dom"/>
</dbReference>
<proteinExistence type="predicted"/>
<feature type="transmembrane region" description="Helical" evidence="2">
    <location>
        <begin position="274"/>
        <end position="293"/>
    </location>
</feature>
<organism evidence="4 5">
    <name type="scientific">Blastococcus colisei</name>
    <dbReference type="NCBI Taxonomy" id="1564162"/>
    <lineage>
        <taxon>Bacteria</taxon>
        <taxon>Bacillati</taxon>
        <taxon>Actinomycetota</taxon>
        <taxon>Actinomycetes</taxon>
        <taxon>Geodermatophilales</taxon>
        <taxon>Geodermatophilaceae</taxon>
        <taxon>Blastococcus</taxon>
    </lineage>
</organism>
<dbReference type="PANTHER" id="PTHR23028">
    <property type="entry name" value="ACETYLTRANSFERASE"/>
    <property type="match status" value="1"/>
</dbReference>
<dbReference type="GO" id="GO:0009103">
    <property type="term" value="P:lipopolysaccharide biosynthetic process"/>
    <property type="evidence" value="ECO:0007669"/>
    <property type="project" value="TreeGrafter"/>
</dbReference>
<dbReference type="GO" id="GO:0016020">
    <property type="term" value="C:membrane"/>
    <property type="evidence" value="ECO:0007669"/>
    <property type="project" value="TreeGrafter"/>
</dbReference>
<name>A0A543PBN3_9ACTN</name>
<gene>
    <name evidence="4" type="ORF">FHU33_0859</name>
</gene>
<dbReference type="RefSeq" id="WP_142024232.1">
    <property type="nucleotide sequence ID" value="NZ_VFQE01000001.1"/>
</dbReference>
<dbReference type="GO" id="GO:0016747">
    <property type="term" value="F:acyltransferase activity, transferring groups other than amino-acyl groups"/>
    <property type="evidence" value="ECO:0007669"/>
    <property type="project" value="InterPro"/>
</dbReference>
<feature type="transmembrane region" description="Helical" evidence="2">
    <location>
        <begin position="214"/>
        <end position="237"/>
    </location>
</feature>
<dbReference type="Proteomes" id="UP000319865">
    <property type="component" value="Unassembled WGS sequence"/>
</dbReference>
<evidence type="ECO:0000256" key="1">
    <source>
        <dbReference type="SAM" id="MobiDB-lite"/>
    </source>
</evidence>
<keyword evidence="2" id="KW-0472">Membrane</keyword>
<feature type="transmembrane region" description="Helical" evidence="2">
    <location>
        <begin position="12"/>
        <end position="34"/>
    </location>
</feature>
<feature type="domain" description="Acyltransferase 3" evidence="3">
    <location>
        <begin position="13"/>
        <end position="363"/>
    </location>
</feature>
<feature type="transmembrane region" description="Helical" evidence="2">
    <location>
        <begin position="344"/>
        <end position="366"/>
    </location>
</feature>
<keyword evidence="2" id="KW-1133">Transmembrane helix</keyword>
<feature type="transmembrane region" description="Helical" evidence="2">
    <location>
        <begin position="188"/>
        <end position="208"/>
    </location>
</feature>
<feature type="transmembrane region" description="Helical" evidence="2">
    <location>
        <begin position="54"/>
        <end position="76"/>
    </location>
</feature>
<dbReference type="InterPro" id="IPR050879">
    <property type="entry name" value="Acyltransferase_3"/>
</dbReference>
<protein>
    <submittedName>
        <fullName evidence="4">Peptidoglycan/LPS O-acetylase OafA/YrhL</fullName>
    </submittedName>
</protein>
<keyword evidence="2" id="KW-0812">Transmembrane</keyword>
<dbReference type="OrthoDB" id="9796461at2"/>
<feature type="transmembrane region" description="Helical" evidence="2">
    <location>
        <begin position="305"/>
        <end position="324"/>
    </location>
</feature>
<evidence type="ECO:0000313" key="4">
    <source>
        <dbReference type="EMBL" id="TQN41491.1"/>
    </source>
</evidence>
<feature type="transmembrane region" description="Helical" evidence="2">
    <location>
        <begin position="249"/>
        <end position="268"/>
    </location>
</feature>
<dbReference type="EMBL" id="VFQE01000001">
    <property type="protein sequence ID" value="TQN41491.1"/>
    <property type="molecule type" value="Genomic_DNA"/>
</dbReference>
<dbReference type="AlphaFoldDB" id="A0A543PBN3"/>
<reference evidence="4 5" key="1">
    <citation type="submission" date="2019-06" db="EMBL/GenBank/DDBJ databases">
        <title>Sequencing the genomes of 1000 actinobacteria strains.</title>
        <authorList>
            <person name="Klenk H.-P."/>
        </authorList>
    </citation>
    <scope>NUCLEOTIDE SEQUENCE [LARGE SCALE GENOMIC DNA]</scope>
    <source>
        <strain evidence="4 5">DSM 46837</strain>
    </source>
</reference>
<comment type="caution">
    <text evidence="4">The sequence shown here is derived from an EMBL/GenBank/DDBJ whole genome shotgun (WGS) entry which is preliminary data.</text>
</comment>
<keyword evidence="5" id="KW-1185">Reference proteome</keyword>
<feature type="region of interest" description="Disordered" evidence="1">
    <location>
        <begin position="381"/>
        <end position="412"/>
    </location>
</feature>
<evidence type="ECO:0000256" key="2">
    <source>
        <dbReference type="SAM" id="Phobius"/>
    </source>
</evidence>
<feature type="transmembrane region" description="Helical" evidence="2">
    <location>
        <begin position="97"/>
        <end position="114"/>
    </location>
</feature>
<accession>A0A543PBN3</accession>